<gene>
    <name evidence="2" type="ORF">B0H16DRAFT_1607528</name>
</gene>
<proteinExistence type="predicted"/>
<sequence>MVLHAALAVLLVAVQGPDSPRGLPAAKPGVCEWAGAIIARRRDARFLQTIQTRSLARSIQDPISLVSLLREV</sequence>
<organism evidence="2 3">
    <name type="scientific">Mycena metata</name>
    <dbReference type="NCBI Taxonomy" id="1033252"/>
    <lineage>
        <taxon>Eukaryota</taxon>
        <taxon>Fungi</taxon>
        <taxon>Dikarya</taxon>
        <taxon>Basidiomycota</taxon>
        <taxon>Agaricomycotina</taxon>
        <taxon>Agaricomycetes</taxon>
        <taxon>Agaricomycetidae</taxon>
        <taxon>Agaricales</taxon>
        <taxon>Marasmiineae</taxon>
        <taxon>Mycenaceae</taxon>
        <taxon>Mycena</taxon>
    </lineage>
</organism>
<reference evidence="2" key="1">
    <citation type="submission" date="2023-03" db="EMBL/GenBank/DDBJ databases">
        <title>Massive genome expansion in bonnet fungi (Mycena s.s.) driven by repeated elements and novel gene families across ecological guilds.</title>
        <authorList>
            <consortium name="Lawrence Berkeley National Laboratory"/>
            <person name="Harder C.B."/>
            <person name="Miyauchi S."/>
            <person name="Viragh M."/>
            <person name="Kuo A."/>
            <person name="Thoen E."/>
            <person name="Andreopoulos B."/>
            <person name="Lu D."/>
            <person name="Skrede I."/>
            <person name="Drula E."/>
            <person name="Henrissat B."/>
            <person name="Morin E."/>
            <person name="Kohler A."/>
            <person name="Barry K."/>
            <person name="LaButti K."/>
            <person name="Morin E."/>
            <person name="Salamov A."/>
            <person name="Lipzen A."/>
            <person name="Mereny Z."/>
            <person name="Hegedus B."/>
            <person name="Baldrian P."/>
            <person name="Stursova M."/>
            <person name="Weitz H."/>
            <person name="Taylor A."/>
            <person name="Grigoriev I.V."/>
            <person name="Nagy L.G."/>
            <person name="Martin F."/>
            <person name="Kauserud H."/>
        </authorList>
    </citation>
    <scope>NUCLEOTIDE SEQUENCE</scope>
    <source>
        <strain evidence="2">CBHHK182m</strain>
    </source>
</reference>
<dbReference type="EMBL" id="JARKIB010000257">
    <property type="protein sequence ID" value="KAJ7719042.1"/>
    <property type="molecule type" value="Genomic_DNA"/>
</dbReference>
<evidence type="ECO:0000256" key="1">
    <source>
        <dbReference type="SAM" id="SignalP"/>
    </source>
</evidence>
<evidence type="ECO:0000313" key="3">
    <source>
        <dbReference type="Proteomes" id="UP001215598"/>
    </source>
</evidence>
<feature type="signal peptide" evidence="1">
    <location>
        <begin position="1"/>
        <end position="16"/>
    </location>
</feature>
<evidence type="ECO:0000313" key="2">
    <source>
        <dbReference type="EMBL" id="KAJ7719042.1"/>
    </source>
</evidence>
<accession>A0AAD7MII5</accession>
<keyword evidence="3" id="KW-1185">Reference proteome</keyword>
<keyword evidence="1" id="KW-0732">Signal</keyword>
<protein>
    <submittedName>
        <fullName evidence="2">Uncharacterized protein</fullName>
    </submittedName>
</protein>
<comment type="caution">
    <text evidence="2">The sequence shown here is derived from an EMBL/GenBank/DDBJ whole genome shotgun (WGS) entry which is preliminary data.</text>
</comment>
<name>A0AAD7MII5_9AGAR</name>
<dbReference type="AlphaFoldDB" id="A0AAD7MII5"/>
<feature type="chain" id="PRO_5041909900" evidence="1">
    <location>
        <begin position="17"/>
        <end position="72"/>
    </location>
</feature>
<dbReference type="Proteomes" id="UP001215598">
    <property type="component" value="Unassembled WGS sequence"/>
</dbReference>